<gene>
    <name evidence="1" type="ORF">HAX54_035354</name>
</gene>
<keyword evidence="2" id="KW-1185">Reference proteome</keyword>
<name>A0ABS8VGV1_DATST</name>
<evidence type="ECO:0000313" key="1">
    <source>
        <dbReference type="EMBL" id="MCD9645934.1"/>
    </source>
</evidence>
<evidence type="ECO:0000313" key="2">
    <source>
        <dbReference type="Proteomes" id="UP000823775"/>
    </source>
</evidence>
<accession>A0ABS8VGV1</accession>
<dbReference type="EMBL" id="JACEIK010004611">
    <property type="protein sequence ID" value="MCD9645934.1"/>
    <property type="molecule type" value="Genomic_DNA"/>
</dbReference>
<protein>
    <submittedName>
        <fullName evidence="1">Uncharacterized protein</fullName>
    </submittedName>
</protein>
<comment type="caution">
    <text evidence="1">The sequence shown here is derived from an EMBL/GenBank/DDBJ whole genome shotgun (WGS) entry which is preliminary data.</text>
</comment>
<proteinExistence type="predicted"/>
<organism evidence="1 2">
    <name type="scientific">Datura stramonium</name>
    <name type="common">Jimsonweed</name>
    <name type="synonym">Common thornapple</name>
    <dbReference type="NCBI Taxonomy" id="4076"/>
    <lineage>
        <taxon>Eukaryota</taxon>
        <taxon>Viridiplantae</taxon>
        <taxon>Streptophyta</taxon>
        <taxon>Embryophyta</taxon>
        <taxon>Tracheophyta</taxon>
        <taxon>Spermatophyta</taxon>
        <taxon>Magnoliopsida</taxon>
        <taxon>eudicotyledons</taxon>
        <taxon>Gunneridae</taxon>
        <taxon>Pentapetalae</taxon>
        <taxon>asterids</taxon>
        <taxon>lamiids</taxon>
        <taxon>Solanales</taxon>
        <taxon>Solanaceae</taxon>
        <taxon>Solanoideae</taxon>
        <taxon>Datureae</taxon>
        <taxon>Datura</taxon>
    </lineage>
</organism>
<reference evidence="1 2" key="1">
    <citation type="journal article" date="2021" name="BMC Genomics">
        <title>Datura genome reveals duplications of psychoactive alkaloid biosynthetic genes and high mutation rate following tissue culture.</title>
        <authorList>
            <person name="Rajewski A."/>
            <person name="Carter-House D."/>
            <person name="Stajich J."/>
            <person name="Litt A."/>
        </authorList>
    </citation>
    <scope>NUCLEOTIDE SEQUENCE [LARGE SCALE GENOMIC DNA]</scope>
    <source>
        <strain evidence="1">AR-01</strain>
    </source>
</reference>
<sequence length="256" mass="29045">MNGGVGELLKQSRHFGTLVHDMNESEECLLLALQIHEETSKQNLEVIWTWLQDDNISSIGIYVRQKIGCKKLVEVKKLTSDNAWELFRKSLGCKTMLCLDIELVTKSMARQNSPMTWKVMSSSGDLASLELLEEFGGWFNDLHSFNKFIRSHHNYEKDWWNVIFVGQGMPNFDFDDFGDGILKQKGVIVEDCTIEAGGGEAPTSIILPHCVDIDLKNLEKLRVCWRDEMEDIIASEKEGSSQSSTALHLQVVTFQS</sequence>
<dbReference type="Proteomes" id="UP000823775">
    <property type="component" value="Unassembled WGS sequence"/>
</dbReference>